<dbReference type="GO" id="GO:0005829">
    <property type="term" value="C:cytosol"/>
    <property type="evidence" value="ECO:0007669"/>
    <property type="project" value="TreeGrafter"/>
</dbReference>
<feature type="domain" description="Enoyl reductase (ER)" evidence="3">
    <location>
        <begin position="10"/>
        <end position="333"/>
    </location>
</feature>
<keyword evidence="2" id="KW-0560">Oxidoreductase</keyword>
<dbReference type="Gene3D" id="3.40.50.720">
    <property type="entry name" value="NAD(P)-binding Rossmann-like Domain"/>
    <property type="match status" value="1"/>
</dbReference>
<evidence type="ECO:0000313" key="5">
    <source>
        <dbReference type="Proteomes" id="UP000181951"/>
    </source>
</evidence>
<reference evidence="4 5" key="1">
    <citation type="submission" date="2016-10" db="EMBL/GenBank/DDBJ databases">
        <authorList>
            <person name="de Groot N.N."/>
        </authorList>
    </citation>
    <scope>NUCLEOTIDE SEQUENCE [LARGE SCALE GENOMIC DNA]</scope>
    <source>
        <strain evidence="4 5">CGMCC 4.2026</strain>
    </source>
</reference>
<dbReference type="PANTHER" id="PTHR48106">
    <property type="entry name" value="QUINONE OXIDOREDUCTASE PIG3-RELATED"/>
    <property type="match status" value="1"/>
</dbReference>
<dbReference type="OrthoDB" id="5195079at2"/>
<dbReference type="InterPro" id="IPR013154">
    <property type="entry name" value="ADH-like_N"/>
</dbReference>
<dbReference type="GO" id="GO:0003960">
    <property type="term" value="F:quinone reductase (NADPH) activity"/>
    <property type="evidence" value="ECO:0007669"/>
    <property type="project" value="TreeGrafter"/>
</dbReference>
<dbReference type="InterPro" id="IPR036291">
    <property type="entry name" value="NAD(P)-bd_dom_sf"/>
</dbReference>
<dbReference type="RefSeq" id="WP_075018047.1">
    <property type="nucleotide sequence ID" value="NZ_FODD01000042.1"/>
</dbReference>
<dbReference type="SMART" id="SM00829">
    <property type="entry name" value="PKS_ER"/>
    <property type="match status" value="1"/>
</dbReference>
<dbReference type="Proteomes" id="UP000181951">
    <property type="component" value="Unassembled WGS sequence"/>
</dbReference>
<keyword evidence="1" id="KW-0521">NADP</keyword>
<dbReference type="Gene3D" id="3.90.180.10">
    <property type="entry name" value="Medium-chain alcohol dehydrogenases, catalytic domain"/>
    <property type="match status" value="1"/>
</dbReference>
<evidence type="ECO:0000259" key="3">
    <source>
        <dbReference type="SMART" id="SM00829"/>
    </source>
</evidence>
<dbReference type="GO" id="GO:0035925">
    <property type="term" value="F:mRNA 3'-UTR AU-rich region binding"/>
    <property type="evidence" value="ECO:0007669"/>
    <property type="project" value="TreeGrafter"/>
</dbReference>
<protein>
    <submittedName>
        <fullName evidence="4">NADPH:quinone reductase</fullName>
    </submittedName>
</protein>
<dbReference type="InterPro" id="IPR020843">
    <property type="entry name" value="ER"/>
</dbReference>
<sequence>MRAIRLHAFGPPENLRLEERPDPVPGPGEVRIAVAACGVHLIDTVLRAGTVSGPVPRPELPTVPGREVAGTVDALGAGTDPSWLGRRVVAHLGTVPGGYAELAVTAASRLHALPDGLGFAEAVAMIGTGRTTVVLLRMAALGPQDTVVVLAAAGGIGTLAVQHARQLGATVVGAAGGPAKTARVRALDAGPGLLAVDYTRPGWADEVRAALGADRPATVVLDGVGGESARAAVRLLAPGGRHLVYGWASGTGGAALFAESELAALGVTSSTLLGPAMGRYTGTPEGLREVEAEALAAAATGRLVPAVQTFPLARAAAAHRALESRETAGKVVLVT</sequence>
<evidence type="ECO:0000256" key="2">
    <source>
        <dbReference type="ARBA" id="ARBA00023002"/>
    </source>
</evidence>
<dbReference type="Pfam" id="PF08240">
    <property type="entry name" value="ADH_N"/>
    <property type="match status" value="1"/>
</dbReference>
<dbReference type="SUPFAM" id="SSF51735">
    <property type="entry name" value="NAD(P)-binding Rossmann-fold domains"/>
    <property type="match status" value="1"/>
</dbReference>
<keyword evidence="5" id="KW-1185">Reference proteome</keyword>
<dbReference type="PANTHER" id="PTHR48106:SF13">
    <property type="entry name" value="QUINONE OXIDOREDUCTASE-RELATED"/>
    <property type="match status" value="1"/>
</dbReference>
<accession>A0A1H8SHS1</accession>
<organism evidence="4 5">
    <name type="scientific">Actinacidiphila rubida</name>
    <dbReference type="NCBI Taxonomy" id="310780"/>
    <lineage>
        <taxon>Bacteria</taxon>
        <taxon>Bacillati</taxon>
        <taxon>Actinomycetota</taxon>
        <taxon>Actinomycetes</taxon>
        <taxon>Kitasatosporales</taxon>
        <taxon>Streptomycetaceae</taxon>
        <taxon>Actinacidiphila</taxon>
    </lineage>
</organism>
<gene>
    <name evidence="4" type="ORF">SAMN05216267_104253</name>
</gene>
<dbReference type="EMBL" id="FODD01000042">
    <property type="protein sequence ID" value="SEO78211.1"/>
    <property type="molecule type" value="Genomic_DNA"/>
</dbReference>
<evidence type="ECO:0000313" key="4">
    <source>
        <dbReference type="EMBL" id="SEO78211.1"/>
    </source>
</evidence>
<name>A0A1H8SHS1_9ACTN</name>
<dbReference type="GO" id="GO:0070402">
    <property type="term" value="F:NADPH binding"/>
    <property type="evidence" value="ECO:0007669"/>
    <property type="project" value="TreeGrafter"/>
</dbReference>
<dbReference type="Pfam" id="PF13602">
    <property type="entry name" value="ADH_zinc_N_2"/>
    <property type="match status" value="1"/>
</dbReference>
<dbReference type="AlphaFoldDB" id="A0A1H8SHS1"/>
<dbReference type="InterPro" id="IPR011032">
    <property type="entry name" value="GroES-like_sf"/>
</dbReference>
<dbReference type="SUPFAM" id="SSF50129">
    <property type="entry name" value="GroES-like"/>
    <property type="match status" value="1"/>
</dbReference>
<proteinExistence type="predicted"/>
<dbReference type="STRING" id="310780.SAMN05216267_104253"/>
<evidence type="ECO:0000256" key="1">
    <source>
        <dbReference type="ARBA" id="ARBA00022857"/>
    </source>
</evidence>